<sequence length="192" mass="21634">MSIIQSLVSVIAAHFGTHFDFEKPKLEVSTGTSSLATLSHLHNYFGICISMFNRNNVAISSPHLKKEHYTESNLQPMLKRTSQNIPRQDRRLTSIIQSLASVIGAHFVEHSDFEKPKLEVSTGTSSRATLSHLHSYSGICISMFNRNNAAISSPHLKKKHYTESNLQPMLKKNVTKYSPARQRWRRGGGILF</sequence>
<comment type="caution">
    <text evidence="1">The sequence shown here is derived from an EMBL/GenBank/DDBJ whole genome shotgun (WGS) entry which is preliminary data.</text>
</comment>
<dbReference type="AlphaFoldDB" id="A0AAV4QJU9"/>
<proteinExistence type="predicted"/>
<keyword evidence="2" id="KW-1185">Reference proteome</keyword>
<reference evidence="1 2" key="1">
    <citation type="submission" date="2021-06" db="EMBL/GenBank/DDBJ databases">
        <title>Caerostris extrusa draft genome.</title>
        <authorList>
            <person name="Kono N."/>
            <person name="Arakawa K."/>
        </authorList>
    </citation>
    <scope>NUCLEOTIDE SEQUENCE [LARGE SCALE GENOMIC DNA]</scope>
</reference>
<evidence type="ECO:0000313" key="2">
    <source>
        <dbReference type="Proteomes" id="UP001054945"/>
    </source>
</evidence>
<dbReference type="EMBL" id="BPLR01006261">
    <property type="protein sequence ID" value="GIY08522.1"/>
    <property type="molecule type" value="Genomic_DNA"/>
</dbReference>
<dbReference type="Proteomes" id="UP001054945">
    <property type="component" value="Unassembled WGS sequence"/>
</dbReference>
<evidence type="ECO:0000313" key="1">
    <source>
        <dbReference type="EMBL" id="GIY08522.1"/>
    </source>
</evidence>
<name>A0AAV4QJU9_CAEEX</name>
<accession>A0AAV4QJU9</accession>
<organism evidence="1 2">
    <name type="scientific">Caerostris extrusa</name>
    <name type="common">Bark spider</name>
    <name type="synonym">Caerostris bankana</name>
    <dbReference type="NCBI Taxonomy" id="172846"/>
    <lineage>
        <taxon>Eukaryota</taxon>
        <taxon>Metazoa</taxon>
        <taxon>Ecdysozoa</taxon>
        <taxon>Arthropoda</taxon>
        <taxon>Chelicerata</taxon>
        <taxon>Arachnida</taxon>
        <taxon>Araneae</taxon>
        <taxon>Araneomorphae</taxon>
        <taxon>Entelegynae</taxon>
        <taxon>Araneoidea</taxon>
        <taxon>Araneidae</taxon>
        <taxon>Caerostris</taxon>
    </lineage>
</organism>
<protein>
    <submittedName>
        <fullName evidence="1">Uncharacterized protein</fullName>
    </submittedName>
</protein>
<gene>
    <name evidence="1" type="ORF">CEXT_120271</name>
</gene>